<evidence type="ECO:0000313" key="1">
    <source>
        <dbReference type="EMBL" id="ANW99173.1"/>
    </source>
</evidence>
<organism evidence="1 2">
    <name type="scientific">Thermoclostridium stercorarium subsp. thermolacticum DSM 2910</name>
    <dbReference type="NCBI Taxonomy" id="1121336"/>
    <lineage>
        <taxon>Bacteria</taxon>
        <taxon>Bacillati</taxon>
        <taxon>Bacillota</taxon>
        <taxon>Clostridia</taxon>
        <taxon>Eubacteriales</taxon>
        <taxon>Oscillospiraceae</taxon>
        <taxon>Thermoclostridium</taxon>
    </lineage>
</organism>
<dbReference type="Proteomes" id="UP000092971">
    <property type="component" value="Chromosome"/>
</dbReference>
<gene>
    <name evidence="1" type="ORF">CSTERTH_09115</name>
</gene>
<name>A0A1B1YEK4_THEST</name>
<evidence type="ECO:0000313" key="2">
    <source>
        <dbReference type="Proteomes" id="UP000092971"/>
    </source>
</evidence>
<dbReference type="AlphaFoldDB" id="A0A1B1YEK4"/>
<proteinExistence type="predicted"/>
<reference evidence="1 2" key="1">
    <citation type="submission" date="2016-02" db="EMBL/GenBank/DDBJ databases">
        <title>Comparison of Clostridium stercorarium subspecies using comparative genomics and transcriptomics.</title>
        <authorList>
            <person name="Schellenberg J."/>
            <person name="Thallinger G."/>
            <person name="Levin D.B."/>
            <person name="Zhang X."/>
            <person name="Alvare G."/>
            <person name="Fristensky B."/>
            <person name="Sparling R."/>
        </authorList>
    </citation>
    <scope>NUCLEOTIDE SEQUENCE [LARGE SCALE GENOMIC DNA]</scope>
    <source>
        <strain evidence="1 2">DSM 2910</strain>
    </source>
</reference>
<sequence>MPQITLRLNNFLYNASIYGFIQVLKTMENDFLDVNYTIKGNTLTFSSDVFENFTEYYLKTLINKFEKDTNYIYCKIETDKVAKKIPQFCNYEFPTIAKGH</sequence>
<protein>
    <submittedName>
        <fullName evidence="1">Uncharacterized protein</fullName>
    </submittedName>
</protein>
<accession>A0A1B1YEK4</accession>
<dbReference type="EMBL" id="CP014672">
    <property type="protein sequence ID" value="ANW99173.1"/>
    <property type="molecule type" value="Genomic_DNA"/>
</dbReference>
<dbReference type="RefSeq" id="WP_065821380.1">
    <property type="nucleotide sequence ID" value="NZ_CP014672.1"/>
</dbReference>